<evidence type="ECO:0000313" key="9">
    <source>
        <dbReference type="EMBL" id="KAK7483333.1"/>
    </source>
</evidence>
<evidence type="ECO:0000256" key="7">
    <source>
        <dbReference type="PROSITE-ProRule" id="PRU00461"/>
    </source>
</evidence>
<keyword evidence="1" id="KW-0245">EGF-like domain</keyword>
<dbReference type="InterPro" id="IPR050778">
    <property type="entry name" value="Cueball_EGF_LRP_Nidogen"/>
</dbReference>
<keyword evidence="5" id="KW-0325">Glycoprotein</keyword>
<dbReference type="EMBL" id="JACVVK020000228">
    <property type="protein sequence ID" value="KAK7483333.1"/>
    <property type="molecule type" value="Genomic_DNA"/>
</dbReference>
<dbReference type="InterPro" id="IPR035914">
    <property type="entry name" value="Sperma_CUB_dom_sf"/>
</dbReference>
<gene>
    <name evidence="9" type="ORF">BaRGS_00025393</name>
</gene>
<dbReference type="SMART" id="SM00135">
    <property type="entry name" value="LY"/>
    <property type="match status" value="4"/>
</dbReference>
<sequence length="427" mass="47569">MFKGCGGTFTAREGTIQSPNYPANYSNDQECVYVISRPEGERITLTFEDFDLEGGSRCEFDSLLIRDGSSENSPVIGRYCGTQNLTEKLSFGNALWLKFESDTSDTRKGFTAKYTSGVVPQNFLLVADDFSGSLYRIDIKTGTNILIPLRLHRPFAVDFDPLEERIYWTNAALGEIRSAYLNGSDQSVVWTSPNREAVDPLSRLVFYVDPGNDVIGMITTSGSVHKAIITQNIEEPRSIALDTANGVMFWTDVGDKDNTGKIERANYDGTDRRTLVSLEPVPNGLALDLQNKRLYWVDALSERIESIGLDGRNRQLIRTIADSHLFGLALQNETLYMTEWGSSRHQTTVSHMYRMQTDGSGLERWLRAQGKMDDVHAYGEDSWEQGPNGCSSRRNVCGDICIPSPGNSYKCLCPDGLYLGSDGRTCN</sequence>
<organism evidence="9 10">
    <name type="scientific">Batillaria attramentaria</name>
    <dbReference type="NCBI Taxonomy" id="370345"/>
    <lineage>
        <taxon>Eukaryota</taxon>
        <taxon>Metazoa</taxon>
        <taxon>Spiralia</taxon>
        <taxon>Lophotrochozoa</taxon>
        <taxon>Mollusca</taxon>
        <taxon>Gastropoda</taxon>
        <taxon>Caenogastropoda</taxon>
        <taxon>Sorbeoconcha</taxon>
        <taxon>Cerithioidea</taxon>
        <taxon>Batillariidae</taxon>
        <taxon>Batillaria</taxon>
    </lineage>
</organism>
<dbReference type="Gene3D" id="2.120.10.30">
    <property type="entry name" value="TolB, C-terminal domain"/>
    <property type="match status" value="1"/>
</dbReference>
<feature type="repeat" description="LDL-receptor class B" evidence="7">
    <location>
        <begin position="292"/>
        <end position="334"/>
    </location>
</feature>
<dbReference type="InterPro" id="IPR000859">
    <property type="entry name" value="CUB_dom"/>
</dbReference>
<dbReference type="Pfam" id="PF14670">
    <property type="entry name" value="FXa_inhibition"/>
    <property type="match status" value="1"/>
</dbReference>
<keyword evidence="4" id="KW-1015">Disulfide bond</keyword>
<reference evidence="9 10" key="1">
    <citation type="journal article" date="2023" name="Sci. Data">
        <title>Genome assembly of the Korean intertidal mud-creeper Batillaria attramentaria.</title>
        <authorList>
            <person name="Patra A.K."/>
            <person name="Ho P.T."/>
            <person name="Jun S."/>
            <person name="Lee S.J."/>
            <person name="Kim Y."/>
            <person name="Won Y.J."/>
        </authorList>
    </citation>
    <scope>NUCLEOTIDE SEQUENCE [LARGE SCALE GENOMIC DNA]</scope>
    <source>
        <strain evidence="9">Wonlab-2016</strain>
    </source>
</reference>
<proteinExistence type="predicted"/>
<name>A0ABD0K8E9_9CAEN</name>
<dbReference type="Proteomes" id="UP001519460">
    <property type="component" value="Unassembled WGS sequence"/>
</dbReference>
<feature type="domain" description="CUB" evidence="8">
    <location>
        <begin position="5"/>
        <end position="117"/>
    </location>
</feature>
<protein>
    <recommendedName>
        <fullName evidence="8">CUB domain-containing protein</fullName>
    </recommendedName>
</protein>
<dbReference type="PROSITE" id="PS51120">
    <property type="entry name" value="LDLRB"/>
    <property type="match status" value="2"/>
</dbReference>
<dbReference type="SMART" id="SM00042">
    <property type="entry name" value="CUB"/>
    <property type="match status" value="1"/>
</dbReference>
<dbReference type="Pfam" id="PF00058">
    <property type="entry name" value="Ldl_recept_b"/>
    <property type="match status" value="2"/>
</dbReference>
<dbReference type="PANTHER" id="PTHR46513:SF44">
    <property type="entry name" value="LDL RECEPTOR RELATED PROTEIN 4"/>
    <property type="match status" value="1"/>
</dbReference>
<evidence type="ECO:0000313" key="10">
    <source>
        <dbReference type="Proteomes" id="UP001519460"/>
    </source>
</evidence>
<comment type="caution">
    <text evidence="6">Lacks conserved residue(s) required for the propagation of feature annotation.</text>
</comment>
<keyword evidence="3" id="KW-0677">Repeat</keyword>
<keyword evidence="2" id="KW-0732">Signal</keyword>
<evidence type="ECO:0000256" key="5">
    <source>
        <dbReference type="ARBA" id="ARBA00023180"/>
    </source>
</evidence>
<dbReference type="Gene3D" id="2.60.120.290">
    <property type="entry name" value="Spermadhesin, CUB domain"/>
    <property type="match status" value="1"/>
</dbReference>
<dbReference type="CDD" id="cd00041">
    <property type="entry name" value="CUB"/>
    <property type="match status" value="1"/>
</dbReference>
<evidence type="ECO:0000256" key="1">
    <source>
        <dbReference type="ARBA" id="ARBA00022536"/>
    </source>
</evidence>
<evidence type="ECO:0000256" key="3">
    <source>
        <dbReference type="ARBA" id="ARBA00022737"/>
    </source>
</evidence>
<evidence type="ECO:0000256" key="4">
    <source>
        <dbReference type="ARBA" id="ARBA00023157"/>
    </source>
</evidence>
<accession>A0ABD0K8E9</accession>
<keyword evidence="10" id="KW-1185">Reference proteome</keyword>
<dbReference type="SUPFAM" id="SSF49854">
    <property type="entry name" value="Spermadhesin, CUB domain"/>
    <property type="match status" value="1"/>
</dbReference>
<dbReference type="FunFam" id="2.120.10.30:FF:000241">
    <property type="entry name" value="Low-density lipoprotein receptor-related protein 6"/>
    <property type="match status" value="1"/>
</dbReference>
<evidence type="ECO:0000259" key="8">
    <source>
        <dbReference type="PROSITE" id="PS01180"/>
    </source>
</evidence>
<dbReference type="AlphaFoldDB" id="A0ABD0K8E9"/>
<dbReference type="PROSITE" id="PS01180">
    <property type="entry name" value="CUB"/>
    <property type="match status" value="1"/>
</dbReference>
<dbReference type="CDD" id="cd00054">
    <property type="entry name" value="EGF_CA"/>
    <property type="match status" value="1"/>
</dbReference>
<dbReference type="PANTHER" id="PTHR46513">
    <property type="entry name" value="VITELLOGENIN RECEPTOR-LIKE PROTEIN-RELATED-RELATED"/>
    <property type="match status" value="1"/>
</dbReference>
<evidence type="ECO:0000256" key="6">
    <source>
        <dbReference type="PROSITE-ProRule" id="PRU00059"/>
    </source>
</evidence>
<dbReference type="InterPro" id="IPR011042">
    <property type="entry name" value="6-blade_b-propeller_TolB-like"/>
</dbReference>
<evidence type="ECO:0000256" key="2">
    <source>
        <dbReference type="ARBA" id="ARBA00022729"/>
    </source>
</evidence>
<feature type="non-terminal residue" evidence="9">
    <location>
        <position position="427"/>
    </location>
</feature>
<dbReference type="SUPFAM" id="SSF63825">
    <property type="entry name" value="YWTD domain"/>
    <property type="match status" value="1"/>
</dbReference>
<dbReference type="SUPFAM" id="SSF57196">
    <property type="entry name" value="EGF/Laminin"/>
    <property type="match status" value="1"/>
</dbReference>
<comment type="caution">
    <text evidence="9">The sequence shown here is derived from an EMBL/GenBank/DDBJ whole genome shotgun (WGS) entry which is preliminary data.</text>
</comment>
<dbReference type="Pfam" id="PF00431">
    <property type="entry name" value="CUB"/>
    <property type="match status" value="1"/>
</dbReference>
<dbReference type="InterPro" id="IPR000033">
    <property type="entry name" value="LDLR_classB_rpt"/>
</dbReference>
<feature type="repeat" description="LDL-receptor class B" evidence="7">
    <location>
        <begin position="246"/>
        <end position="291"/>
    </location>
</feature>
<dbReference type="FunFam" id="2.60.120.290:FF:000013">
    <property type="entry name" value="Membrane frizzled-related protein"/>
    <property type="match status" value="1"/>
</dbReference>